<evidence type="ECO:0000313" key="2">
    <source>
        <dbReference type="EMBL" id="KAK8846873.1"/>
    </source>
</evidence>
<comment type="caution">
    <text evidence="2">The sequence shown here is derived from an EMBL/GenBank/DDBJ whole genome shotgun (WGS) entry which is preliminary data.</text>
</comment>
<dbReference type="KEGG" id="kne:92183221"/>
<dbReference type="GeneID" id="92183221"/>
<feature type="compositionally biased region" description="Polar residues" evidence="1">
    <location>
        <begin position="183"/>
        <end position="201"/>
    </location>
</feature>
<evidence type="ECO:0000313" key="3">
    <source>
        <dbReference type="Proteomes" id="UP001388673"/>
    </source>
</evidence>
<feature type="compositionally biased region" description="Low complexity" evidence="1">
    <location>
        <begin position="209"/>
        <end position="218"/>
    </location>
</feature>
<feature type="compositionally biased region" description="Basic and acidic residues" evidence="1">
    <location>
        <begin position="368"/>
        <end position="388"/>
    </location>
</feature>
<organism evidence="2 3">
    <name type="scientific">Kwoniella newhampshirensis</name>
    <dbReference type="NCBI Taxonomy" id="1651941"/>
    <lineage>
        <taxon>Eukaryota</taxon>
        <taxon>Fungi</taxon>
        <taxon>Dikarya</taxon>
        <taxon>Basidiomycota</taxon>
        <taxon>Agaricomycotina</taxon>
        <taxon>Tremellomycetes</taxon>
        <taxon>Tremellales</taxon>
        <taxon>Cryptococcaceae</taxon>
        <taxon>Kwoniella</taxon>
    </lineage>
</organism>
<feature type="region of interest" description="Disordered" evidence="1">
    <location>
        <begin position="183"/>
        <end position="267"/>
    </location>
</feature>
<feature type="compositionally biased region" description="Polar residues" evidence="1">
    <location>
        <begin position="241"/>
        <end position="256"/>
    </location>
</feature>
<feature type="compositionally biased region" description="Gly residues" evidence="1">
    <location>
        <begin position="345"/>
        <end position="355"/>
    </location>
</feature>
<dbReference type="AlphaFoldDB" id="A0AAW0YGT2"/>
<gene>
    <name evidence="2" type="ORF">IAR55_005963</name>
</gene>
<name>A0AAW0YGT2_9TREE</name>
<sequence>MDLSNLSSTLPPGLADAERDMGDKFRAAALSITNLYKSSLSYTKQAYNAGYSSALADVLSTVQSSIGAGQDAEQTLSRLMDWAEARQAAISAFAADEADDTPAPSVARSRPNIQLRPNMSHLTGPTRPASAPLPDHHQRMSTVAAEPSTGSRSFSGVVKEGTIAETGSANSSSMTWSSRTGILATTSNSTPNTSIDSSAYQPTPAHIMSSSPLCSPSSNRHQILHPASSMKPSKALPIRYSQAQRGESSTSTGLAFTSSSNTSSTVPTATTFNPTIPHAGVPFVSFTDSASDGINPAQNYQTGAKRPLVMDSMMMDVEEAPISAAPVGIQTAVSPALGTAAPTTGQGGGGRGGGRAAKRRSLGTGLGKNDDTDGGEKDRDRERGERERRRGGRRHGAGAGAV</sequence>
<feature type="region of interest" description="Disordered" evidence="1">
    <location>
        <begin position="337"/>
        <end position="402"/>
    </location>
</feature>
<dbReference type="PANTHER" id="PTHR38645:SF1">
    <property type="entry name" value="YALI0F12243P"/>
    <property type="match status" value="1"/>
</dbReference>
<dbReference type="Proteomes" id="UP001388673">
    <property type="component" value="Unassembled WGS sequence"/>
</dbReference>
<dbReference type="PANTHER" id="PTHR38645">
    <property type="entry name" value="CHROMOSOME 9, WHOLE GENOME SHOTGUN SEQUENCE"/>
    <property type="match status" value="1"/>
</dbReference>
<dbReference type="EMBL" id="JBCAWK010000011">
    <property type="protein sequence ID" value="KAK8846873.1"/>
    <property type="molecule type" value="Genomic_DNA"/>
</dbReference>
<keyword evidence="3" id="KW-1185">Reference proteome</keyword>
<accession>A0AAW0YGT2</accession>
<feature type="compositionally biased region" description="Low complexity" evidence="1">
    <location>
        <begin position="257"/>
        <end position="267"/>
    </location>
</feature>
<evidence type="ECO:0000256" key="1">
    <source>
        <dbReference type="SAM" id="MobiDB-lite"/>
    </source>
</evidence>
<dbReference type="RefSeq" id="XP_066800823.1">
    <property type="nucleotide sequence ID" value="XM_066949050.1"/>
</dbReference>
<proteinExistence type="predicted"/>
<reference evidence="2 3" key="1">
    <citation type="journal article" date="2024" name="bioRxiv">
        <title>Comparative genomics of Cryptococcus and Kwoniella reveals pathogenesis evolution and contrasting karyotype dynamics via intercentromeric recombination or chromosome fusion.</title>
        <authorList>
            <person name="Coelho M.A."/>
            <person name="David-Palma M."/>
            <person name="Shea T."/>
            <person name="Bowers K."/>
            <person name="McGinley-Smith S."/>
            <person name="Mohammad A.W."/>
            <person name="Gnirke A."/>
            <person name="Yurkov A.M."/>
            <person name="Nowrousian M."/>
            <person name="Sun S."/>
            <person name="Cuomo C.A."/>
            <person name="Heitman J."/>
        </authorList>
    </citation>
    <scope>NUCLEOTIDE SEQUENCE [LARGE SCALE GENOMIC DNA]</scope>
    <source>
        <strain evidence="2 3">CBS 13917</strain>
    </source>
</reference>
<feature type="region of interest" description="Disordered" evidence="1">
    <location>
        <begin position="116"/>
        <end position="157"/>
    </location>
</feature>
<protein>
    <submittedName>
        <fullName evidence="2">Uncharacterized protein</fullName>
    </submittedName>
</protein>